<dbReference type="SUPFAM" id="SSF52949">
    <property type="entry name" value="Macro domain-like"/>
    <property type="match status" value="1"/>
</dbReference>
<dbReference type="PANTHER" id="PTHR14453:SF67">
    <property type="entry name" value="POLY [ADP-RIBOSE] POLYMERASE"/>
    <property type="match status" value="1"/>
</dbReference>
<dbReference type="GO" id="GO:0003950">
    <property type="term" value="F:NAD+ poly-ADP-ribosyltransferase activity"/>
    <property type="evidence" value="ECO:0007669"/>
    <property type="project" value="TreeGrafter"/>
</dbReference>
<dbReference type="VEuPathDB" id="AmoebaDB:NfTy_002370"/>
<gene>
    <name evidence="7" type="ORF">FDP41_007329</name>
</gene>
<evidence type="ECO:0000256" key="2">
    <source>
        <dbReference type="ARBA" id="ARBA00022676"/>
    </source>
</evidence>
<evidence type="ECO:0000259" key="6">
    <source>
        <dbReference type="PROSITE" id="PS51154"/>
    </source>
</evidence>
<dbReference type="PANTHER" id="PTHR14453">
    <property type="entry name" value="PARP/ZINC FINGER CCCH TYPE DOMAIN CONTAINING PROTEIN"/>
    <property type="match status" value="1"/>
</dbReference>
<dbReference type="Proteomes" id="UP000444721">
    <property type="component" value="Unassembled WGS sequence"/>
</dbReference>
<keyword evidence="5" id="KW-0539">Nucleus</keyword>
<dbReference type="GO" id="GO:0010629">
    <property type="term" value="P:negative regulation of gene expression"/>
    <property type="evidence" value="ECO:0007669"/>
    <property type="project" value="TreeGrafter"/>
</dbReference>
<proteinExistence type="predicted"/>
<keyword evidence="4" id="KW-0520">NAD</keyword>
<feature type="domain" description="Macro" evidence="6">
    <location>
        <begin position="734"/>
        <end position="939"/>
    </location>
</feature>
<dbReference type="AlphaFoldDB" id="A0A6A5CAW4"/>
<dbReference type="OrthoDB" id="6133115at2759"/>
<dbReference type="InterPro" id="IPR002589">
    <property type="entry name" value="Macro_dom"/>
</dbReference>
<name>A0A6A5CAW4_NAEFO</name>
<reference evidence="7 8" key="1">
    <citation type="journal article" date="2019" name="Sci. Rep.">
        <title>Nanopore sequencing improves the draft genome of the human pathogenic amoeba Naegleria fowleri.</title>
        <authorList>
            <person name="Liechti N."/>
            <person name="Schurch N."/>
            <person name="Bruggmann R."/>
            <person name="Wittwer M."/>
        </authorList>
    </citation>
    <scope>NUCLEOTIDE SEQUENCE [LARGE SCALE GENOMIC DNA]</scope>
    <source>
        <strain evidence="7 8">ATCC 30894</strain>
    </source>
</reference>
<dbReference type="GO" id="GO:0003714">
    <property type="term" value="F:transcription corepressor activity"/>
    <property type="evidence" value="ECO:0007669"/>
    <property type="project" value="TreeGrafter"/>
</dbReference>
<evidence type="ECO:0000313" key="7">
    <source>
        <dbReference type="EMBL" id="KAF0984152.1"/>
    </source>
</evidence>
<dbReference type="EMBL" id="VFQX01000003">
    <property type="protein sequence ID" value="KAF0984152.1"/>
    <property type="molecule type" value="Genomic_DNA"/>
</dbReference>
<evidence type="ECO:0000256" key="4">
    <source>
        <dbReference type="ARBA" id="ARBA00023027"/>
    </source>
</evidence>
<dbReference type="SMART" id="SM00506">
    <property type="entry name" value="A1pp"/>
    <property type="match status" value="1"/>
</dbReference>
<dbReference type="GeneID" id="68114547"/>
<sequence length="1008" mass="114108">MGYIGMPLQGGSNTSPMQPVSLSNAVTYANRPVSYLQSSNDQQLNHIQPHQSTIPGHNMQAGNVPPRFVQQGYGQMLTQPYTVMSGPYTGMSHQQPPLISNVSNQPPIHVYSQVETRPNAPFVKVRIINIPKSEDLSNVLALLKQAVPCLHGNIDKEEKVQPKQSSNYPNTYFIILLIKDAAVAEALVRQTNKIRIGNFNLRIDVDKGTTSNAHTTTTQKIVQPSLVHPFTIPQDATTIQLDLVKSTLLQLVPTYELDNVFGSNLWRFNGTDHTLAVFNTTLSKQDIENRVESLLSLHTFRETYFLEPWNPVIQSTLIANHFQCYYDSSNKILTVLGLISQKGKLSNLQKEFLSTIGLLPYGSDKLSKLRSNNQLQFEPKGEGVEVKALCASKEDFLKFSKLLKDGNLINNVNQKNKEKKKDKPKTLKPISNAQMKFLQQHFSLKAKCKKVDRSSVSIVLDGALLKKQVEIKNLIDQLTDIDITYKVDKDLFEETKGEISKYLQSLDSIQTAFVFWKDNQTNEATCRVALLKNSQNTNDITQNTDDDIKVRNYHNEIKLEIEKIMKGYKKTISVQATQTKNLNLKDFTKDIKGVVAFIKNNSVMIKGIHQDDVDVVYENINAALANSQTRSRQIYFDNMIEKKVAENALESAAKQKGLKMIKSQGLSVRLNGKVQDLDEFVKKHVSTILLDARRKIVYDFLPISHHEYKYWTKTFKELAAEAQKYNTEIVYVENFTYQIEKIKNCLIYISNVDILDKRLNVDILVNSANDQLQHDAGVAKAIKDAAGKGFDEECKRKLQQNGGSFKTGDVIETRAHNISHVIGIYNAIPPGCSRSLQDECDLKMTVLNILKIAENKNIASIAIPPLAMGIFGYPIPQATKIIAEAICEHLINTPNSSIREIHLANKEEKSEISEAYSNVFSQLNGNSTTVYQNFSQDDYEVEENISYEYSGVFRYFDDISKSYLDYSPNENRKLCEKFLEDPKESFVFEAEQKKKVFDRFCKHETDKS</sequence>
<organism evidence="7 8">
    <name type="scientific">Naegleria fowleri</name>
    <name type="common">Brain eating amoeba</name>
    <dbReference type="NCBI Taxonomy" id="5763"/>
    <lineage>
        <taxon>Eukaryota</taxon>
        <taxon>Discoba</taxon>
        <taxon>Heterolobosea</taxon>
        <taxon>Tetramitia</taxon>
        <taxon>Eutetramitia</taxon>
        <taxon>Vahlkampfiidae</taxon>
        <taxon>Naegleria</taxon>
    </lineage>
</organism>
<comment type="subcellular location">
    <subcellularLocation>
        <location evidence="1">Nucleus</location>
    </subcellularLocation>
</comment>
<dbReference type="InterPro" id="IPR052056">
    <property type="entry name" value="Mono-ARTD/PARP"/>
</dbReference>
<dbReference type="RefSeq" id="XP_044568865.1">
    <property type="nucleotide sequence ID" value="XM_044711062.1"/>
</dbReference>
<dbReference type="Gene3D" id="3.40.220.10">
    <property type="entry name" value="Leucine Aminopeptidase, subunit E, domain 1"/>
    <property type="match status" value="1"/>
</dbReference>
<keyword evidence="8" id="KW-1185">Reference proteome</keyword>
<comment type="caution">
    <text evidence="7">The sequence shown here is derived from an EMBL/GenBank/DDBJ whole genome shotgun (WGS) entry which is preliminary data.</text>
</comment>
<evidence type="ECO:0000313" key="8">
    <source>
        <dbReference type="Proteomes" id="UP000444721"/>
    </source>
</evidence>
<dbReference type="GO" id="GO:0005634">
    <property type="term" value="C:nucleus"/>
    <property type="evidence" value="ECO:0007669"/>
    <property type="project" value="UniProtKB-SubCell"/>
</dbReference>
<dbReference type="Pfam" id="PF01661">
    <property type="entry name" value="Macro"/>
    <property type="match status" value="1"/>
</dbReference>
<dbReference type="PROSITE" id="PS51154">
    <property type="entry name" value="MACRO"/>
    <property type="match status" value="1"/>
</dbReference>
<dbReference type="VEuPathDB" id="AmoebaDB:FDP41_007329"/>
<keyword evidence="3" id="KW-0808">Transferase</keyword>
<accession>A0A6A5CAW4</accession>
<dbReference type="GO" id="GO:1990404">
    <property type="term" value="F:NAD+-protein mono-ADP-ribosyltransferase activity"/>
    <property type="evidence" value="ECO:0007669"/>
    <property type="project" value="TreeGrafter"/>
</dbReference>
<dbReference type="GO" id="GO:0070212">
    <property type="term" value="P:protein poly-ADP-ribosylation"/>
    <property type="evidence" value="ECO:0007669"/>
    <property type="project" value="TreeGrafter"/>
</dbReference>
<protein>
    <recommendedName>
        <fullName evidence="6">Macro domain-containing protein</fullName>
    </recommendedName>
</protein>
<keyword evidence="2" id="KW-0328">Glycosyltransferase</keyword>
<dbReference type="VEuPathDB" id="AmoebaDB:NF0122640"/>
<evidence type="ECO:0000256" key="5">
    <source>
        <dbReference type="ARBA" id="ARBA00023242"/>
    </source>
</evidence>
<evidence type="ECO:0000256" key="3">
    <source>
        <dbReference type="ARBA" id="ARBA00022679"/>
    </source>
</evidence>
<dbReference type="InterPro" id="IPR043472">
    <property type="entry name" value="Macro_dom-like"/>
</dbReference>
<dbReference type="GO" id="GO:0005737">
    <property type="term" value="C:cytoplasm"/>
    <property type="evidence" value="ECO:0007669"/>
    <property type="project" value="TreeGrafter"/>
</dbReference>
<evidence type="ECO:0000256" key="1">
    <source>
        <dbReference type="ARBA" id="ARBA00004123"/>
    </source>
</evidence>